<feature type="compositionally biased region" description="Acidic residues" evidence="8">
    <location>
        <begin position="130"/>
        <end position="156"/>
    </location>
</feature>
<keyword evidence="5" id="KW-0539">Nucleus</keyword>
<feature type="region of interest" description="Disordered" evidence="8">
    <location>
        <begin position="264"/>
        <end position="297"/>
    </location>
</feature>
<accession>A0A238FEK5</accession>
<feature type="repeat" description="WD" evidence="7">
    <location>
        <begin position="483"/>
        <end position="517"/>
    </location>
</feature>
<evidence type="ECO:0000256" key="2">
    <source>
        <dbReference type="ARBA" id="ARBA00022552"/>
    </source>
</evidence>
<keyword evidence="4" id="KW-0677">Repeat</keyword>
<feature type="compositionally biased region" description="Low complexity" evidence="8">
    <location>
        <begin position="1"/>
        <end position="19"/>
    </location>
</feature>
<evidence type="ECO:0000256" key="7">
    <source>
        <dbReference type="PROSITE-ProRule" id="PRU00221"/>
    </source>
</evidence>
<dbReference type="SMART" id="SM00320">
    <property type="entry name" value="WD40"/>
    <property type="match status" value="6"/>
</dbReference>
<dbReference type="OrthoDB" id="1935146at2759"/>
<dbReference type="STRING" id="269621.A0A238FEK5"/>
<name>A0A238FEK5_9BASI</name>
<dbReference type="InterPro" id="IPR001680">
    <property type="entry name" value="WD40_rpt"/>
</dbReference>
<gene>
    <name evidence="9" type="ORF">BQ2448_3225</name>
</gene>
<dbReference type="AlphaFoldDB" id="A0A238FEK5"/>
<feature type="compositionally biased region" description="Polar residues" evidence="8">
    <location>
        <begin position="119"/>
        <end position="128"/>
    </location>
</feature>
<reference evidence="10" key="1">
    <citation type="submission" date="2016-09" db="EMBL/GenBank/DDBJ databases">
        <authorList>
            <person name="Jeantristanb JTB J.-T."/>
            <person name="Ricardo R."/>
        </authorList>
    </citation>
    <scope>NUCLEOTIDE SEQUENCE [LARGE SCALE GENOMIC DNA]</scope>
</reference>
<feature type="compositionally biased region" description="Acidic residues" evidence="8">
    <location>
        <begin position="54"/>
        <end position="63"/>
    </location>
</feature>
<keyword evidence="3 7" id="KW-0853">WD repeat</keyword>
<feature type="region of interest" description="Disordered" evidence="8">
    <location>
        <begin position="1"/>
        <end position="189"/>
    </location>
</feature>
<evidence type="ECO:0000256" key="5">
    <source>
        <dbReference type="ARBA" id="ARBA00023242"/>
    </source>
</evidence>
<sequence length="654" mass="71214">MAKRTAISNISNKKASSSNKKPRTDTSRAPLGSFLTTRTPARSGAKKGKLVAEKDEDEYELEEAVFGRSTRGRVEKGLGRGRGVENSAEGDGNEDEEETGLERLQDESLFFFDAPPVIASTSNATRTQGSDDEDEDDEADQDDGHDDDDEEEEIDWEAQNQQNDDSSSDQGSDSDAAPSQPSSASVVKIPRSRNLRQAVWFDPADVDLTISLTSVARLRKLRQTKDEDVVSGLEFETRLRRQFEKMHPPPAWAVEARRKVLKRKEKAARQGASGLTDDDDDEDAEVDSDAAAEEADDLFRTTGSIKRKRTQGILASGEIDIDRVRDANQAETSGNKIITLGFHPRAQVLFSATDDRRLRLFQIDGTENPLLQTLHTPELPITTVSYHPSGSSLLMTGPRPYFVSYNLQTGQTVKRTLLTGGLGGSDRASSGGHGGLERFQFSPDGEVLAVGGRRGYVHLVDWGKEGVGKGGQVFGEVKMNVAVKGIAWHEEGKELMTLGEDSEVYVWDVGTRKCITRWRDDGGFGACGLVADAASKYTAVASSTGIVNLYDSATSILPASGSERKATKAIGNLVTPVTSMKFNHDAQILALASATNKDQLKLVHTASATVFSNWPTQQTPLHHVTAMDFSKGSEWLAVGNKRGKVLLYTLKSFV</sequence>
<evidence type="ECO:0000313" key="9">
    <source>
        <dbReference type="EMBL" id="SCV71637.1"/>
    </source>
</evidence>
<dbReference type="Gene3D" id="2.130.10.10">
    <property type="entry name" value="YVTN repeat-like/Quinoprotein amine dehydrogenase"/>
    <property type="match status" value="1"/>
</dbReference>
<organism evidence="9 10">
    <name type="scientific">Microbotryum intermedium</name>
    <dbReference type="NCBI Taxonomy" id="269621"/>
    <lineage>
        <taxon>Eukaryota</taxon>
        <taxon>Fungi</taxon>
        <taxon>Dikarya</taxon>
        <taxon>Basidiomycota</taxon>
        <taxon>Pucciniomycotina</taxon>
        <taxon>Microbotryomycetes</taxon>
        <taxon>Microbotryales</taxon>
        <taxon>Microbotryaceae</taxon>
        <taxon>Microbotryum</taxon>
    </lineage>
</organism>
<keyword evidence="10" id="KW-1185">Reference proteome</keyword>
<protein>
    <submittedName>
        <fullName evidence="9">BQ2448_3225 protein</fullName>
    </submittedName>
</protein>
<comment type="similarity">
    <text evidence="6">Belongs to the WD repeat UTP18 family.</text>
</comment>
<dbReference type="GO" id="GO:0034388">
    <property type="term" value="C:Pwp2p-containing subcomplex of 90S preribosome"/>
    <property type="evidence" value="ECO:0007669"/>
    <property type="project" value="TreeGrafter"/>
</dbReference>
<dbReference type="InterPro" id="IPR045161">
    <property type="entry name" value="Utp18"/>
</dbReference>
<dbReference type="PANTHER" id="PTHR18359">
    <property type="entry name" value="WD-REPEAT PROTEIN-RELATED"/>
    <property type="match status" value="1"/>
</dbReference>
<dbReference type="PANTHER" id="PTHR18359:SF0">
    <property type="entry name" value="U3 SMALL NUCLEOLAR RNA-ASSOCIATED PROTEIN 18 HOMOLOG"/>
    <property type="match status" value="1"/>
</dbReference>
<keyword evidence="2" id="KW-0698">rRNA processing</keyword>
<dbReference type="PROSITE" id="PS00678">
    <property type="entry name" value="WD_REPEATS_1"/>
    <property type="match status" value="1"/>
</dbReference>
<evidence type="ECO:0000256" key="8">
    <source>
        <dbReference type="SAM" id="MobiDB-lite"/>
    </source>
</evidence>
<evidence type="ECO:0000313" key="10">
    <source>
        <dbReference type="Proteomes" id="UP000198372"/>
    </source>
</evidence>
<evidence type="ECO:0000256" key="3">
    <source>
        <dbReference type="ARBA" id="ARBA00022574"/>
    </source>
</evidence>
<feature type="compositionally biased region" description="Low complexity" evidence="8">
    <location>
        <begin position="157"/>
        <end position="185"/>
    </location>
</feature>
<proteinExistence type="inferred from homology"/>
<evidence type="ECO:0000256" key="6">
    <source>
        <dbReference type="ARBA" id="ARBA00025767"/>
    </source>
</evidence>
<dbReference type="EMBL" id="FMSP01000007">
    <property type="protein sequence ID" value="SCV71637.1"/>
    <property type="molecule type" value="Genomic_DNA"/>
</dbReference>
<dbReference type="InterPro" id="IPR036322">
    <property type="entry name" value="WD40_repeat_dom_sf"/>
</dbReference>
<evidence type="ECO:0000256" key="1">
    <source>
        <dbReference type="ARBA" id="ARBA00004604"/>
    </source>
</evidence>
<dbReference type="Proteomes" id="UP000198372">
    <property type="component" value="Unassembled WGS sequence"/>
</dbReference>
<feature type="compositionally biased region" description="Acidic residues" evidence="8">
    <location>
        <begin position="276"/>
        <end position="296"/>
    </location>
</feature>
<dbReference type="InterPro" id="IPR015943">
    <property type="entry name" value="WD40/YVTN_repeat-like_dom_sf"/>
</dbReference>
<dbReference type="SUPFAM" id="SSF50978">
    <property type="entry name" value="WD40 repeat-like"/>
    <property type="match status" value="1"/>
</dbReference>
<evidence type="ECO:0000256" key="4">
    <source>
        <dbReference type="ARBA" id="ARBA00022737"/>
    </source>
</evidence>
<comment type="subcellular location">
    <subcellularLocation>
        <location evidence="1">Nucleus</location>
        <location evidence="1">Nucleolus</location>
    </subcellularLocation>
</comment>
<dbReference type="GO" id="GO:0006364">
    <property type="term" value="P:rRNA processing"/>
    <property type="evidence" value="ECO:0007669"/>
    <property type="project" value="UniProtKB-KW"/>
</dbReference>
<dbReference type="InterPro" id="IPR019775">
    <property type="entry name" value="WD40_repeat_CS"/>
</dbReference>
<dbReference type="GO" id="GO:0032040">
    <property type="term" value="C:small-subunit processome"/>
    <property type="evidence" value="ECO:0007669"/>
    <property type="project" value="TreeGrafter"/>
</dbReference>
<dbReference type="PROSITE" id="PS50082">
    <property type="entry name" value="WD_REPEATS_2"/>
    <property type="match status" value="1"/>
</dbReference>